<dbReference type="InterPro" id="IPR003400">
    <property type="entry name" value="ExbD"/>
</dbReference>
<sequence length="137" mass="15180">MKKLAGERKNDESNVDLTPMLDVVFILLIFFVVTATFLSEQAIDAASNENNDTPPEQEDDKKNILVELSQNNEITFNGEPRAILPSQIRANIDRLKAENPAASVIIRPHDNSNVETMVMVMDAARQAGIFSISIVEP</sequence>
<comment type="subcellular location">
    <subcellularLocation>
        <location evidence="1">Cell membrane</location>
        <topology evidence="1">Single-pass membrane protein</topology>
    </subcellularLocation>
    <subcellularLocation>
        <location evidence="7">Cell membrane</location>
        <topology evidence="7">Single-pass type II membrane protein</topology>
    </subcellularLocation>
</comment>
<evidence type="ECO:0000256" key="8">
    <source>
        <dbReference type="SAM" id="Phobius"/>
    </source>
</evidence>
<keyword evidence="3" id="KW-1003">Cell membrane</keyword>
<gene>
    <name evidence="9" type="ORF">PS2015_778</name>
</gene>
<feature type="transmembrane region" description="Helical" evidence="8">
    <location>
        <begin position="20"/>
        <end position="38"/>
    </location>
</feature>
<dbReference type="PATRIC" id="fig|1249552.3.peg.783"/>
<keyword evidence="5 8" id="KW-1133">Transmembrane helix</keyword>
<evidence type="ECO:0000256" key="2">
    <source>
        <dbReference type="ARBA" id="ARBA00005811"/>
    </source>
</evidence>
<dbReference type="GO" id="GO:0022857">
    <property type="term" value="F:transmembrane transporter activity"/>
    <property type="evidence" value="ECO:0007669"/>
    <property type="project" value="InterPro"/>
</dbReference>
<name>A0A0S2KBG4_9GAMM</name>
<dbReference type="GO" id="GO:0005886">
    <property type="term" value="C:plasma membrane"/>
    <property type="evidence" value="ECO:0007669"/>
    <property type="project" value="UniProtKB-SubCell"/>
</dbReference>
<keyword evidence="6 8" id="KW-0472">Membrane</keyword>
<evidence type="ECO:0000256" key="4">
    <source>
        <dbReference type="ARBA" id="ARBA00022692"/>
    </source>
</evidence>
<dbReference type="OrthoDB" id="9793581at2"/>
<comment type="similarity">
    <text evidence="2 7">Belongs to the ExbD/TolR family.</text>
</comment>
<dbReference type="PANTHER" id="PTHR30558:SF13">
    <property type="entry name" value="BIOPOLYMER TRANSPORT PROTEIN EXBD2"/>
    <property type="match status" value="1"/>
</dbReference>
<dbReference type="KEGG" id="pspi:PS2015_778"/>
<evidence type="ECO:0000313" key="10">
    <source>
        <dbReference type="Proteomes" id="UP000065641"/>
    </source>
</evidence>
<dbReference type="Gene3D" id="3.30.420.270">
    <property type="match status" value="1"/>
</dbReference>
<dbReference type="EMBL" id="CP013189">
    <property type="protein sequence ID" value="ALO45454.1"/>
    <property type="molecule type" value="Genomic_DNA"/>
</dbReference>
<reference evidence="9 10" key="1">
    <citation type="submission" date="2015-11" db="EMBL/GenBank/DDBJ databases">
        <authorList>
            <person name="Zhang Y."/>
            <person name="Guo Z."/>
        </authorList>
    </citation>
    <scope>NUCLEOTIDE SEQUENCE [LARGE SCALE GENOMIC DNA]</scope>
    <source>
        <strain evidence="9 10">KCTC 32221</strain>
    </source>
</reference>
<keyword evidence="7" id="KW-0653">Protein transport</keyword>
<keyword evidence="10" id="KW-1185">Reference proteome</keyword>
<keyword evidence="7" id="KW-0813">Transport</keyword>
<dbReference type="AlphaFoldDB" id="A0A0S2KBG4"/>
<dbReference type="PANTHER" id="PTHR30558">
    <property type="entry name" value="EXBD MEMBRANE COMPONENT OF PMF-DRIVEN MACROMOLECULE IMPORT SYSTEM"/>
    <property type="match status" value="1"/>
</dbReference>
<evidence type="ECO:0000256" key="6">
    <source>
        <dbReference type="ARBA" id="ARBA00023136"/>
    </source>
</evidence>
<evidence type="ECO:0000256" key="7">
    <source>
        <dbReference type="RuleBase" id="RU003879"/>
    </source>
</evidence>
<evidence type="ECO:0000256" key="1">
    <source>
        <dbReference type="ARBA" id="ARBA00004162"/>
    </source>
</evidence>
<accession>A0A0S2KBG4</accession>
<dbReference type="Pfam" id="PF02472">
    <property type="entry name" value="ExbD"/>
    <property type="match status" value="1"/>
</dbReference>
<protein>
    <submittedName>
        <fullName evidence="9">Biopolymer transport protein ExbD</fullName>
    </submittedName>
</protein>
<organism evidence="9 10">
    <name type="scientific">Pseudohongiella spirulinae</name>
    <dbReference type="NCBI Taxonomy" id="1249552"/>
    <lineage>
        <taxon>Bacteria</taxon>
        <taxon>Pseudomonadati</taxon>
        <taxon>Pseudomonadota</taxon>
        <taxon>Gammaproteobacteria</taxon>
        <taxon>Pseudomonadales</taxon>
        <taxon>Pseudohongiellaceae</taxon>
        <taxon>Pseudohongiella</taxon>
    </lineage>
</organism>
<dbReference type="Proteomes" id="UP000065641">
    <property type="component" value="Chromosome"/>
</dbReference>
<dbReference type="RefSeq" id="WP_058020992.1">
    <property type="nucleotide sequence ID" value="NZ_CP013189.1"/>
</dbReference>
<keyword evidence="4 7" id="KW-0812">Transmembrane</keyword>
<dbReference type="STRING" id="1249552.PS2015_778"/>
<evidence type="ECO:0000256" key="3">
    <source>
        <dbReference type="ARBA" id="ARBA00022475"/>
    </source>
</evidence>
<evidence type="ECO:0000256" key="5">
    <source>
        <dbReference type="ARBA" id="ARBA00022989"/>
    </source>
</evidence>
<evidence type="ECO:0000313" key="9">
    <source>
        <dbReference type="EMBL" id="ALO45454.1"/>
    </source>
</evidence>
<dbReference type="GO" id="GO:0015031">
    <property type="term" value="P:protein transport"/>
    <property type="evidence" value="ECO:0007669"/>
    <property type="project" value="UniProtKB-KW"/>
</dbReference>
<proteinExistence type="inferred from homology"/>